<dbReference type="Gene3D" id="3.60.70.12">
    <property type="entry name" value="L-amino peptidase D-ALA esterase/amidase"/>
    <property type="match status" value="1"/>
</dbReference>
<dbReference type="FunFam" id="3.10.20.340:FF:000003">
    <property type="entry name" value="Arginine biosynthesis bifunctional protein ArgJ"/>
    <property type="match status" value="1"/>
</dbReference>
<feature type="site" description="Cleavage; by autolysis" evidence="8">
    <location>
        <begin position="194"/>
        <end position="195"/>
    </location>
</feature>
<feature type="site" description="Involved in the stabilization of negative charge on the oxyanion by the formation of the oxyanion hole" evidence="8">
    <location>
        <position position="121"/>
    </location>
</feature>
<dbReference type="InterPro" id="IPR042195">
    <property type="entry name" value="ArgJ_beta_C"/>
</dbReference>
<reference evidence="9 10" key="1">
    <citation type="submission" date="2019-07" db="EMBL/GenBank/DDBJ databases">
        <title>Whole genome shotgun sequence of Cellulomonas composti NBRC 100758.</title>
        <authorList>
            <person name="Hosoyama A."/>
            <person name="Uohara A."/>
            <person name="Ohji S."/>
            <person name="Ichikawa N."/>
        </authorList>
    </citation>
    <scope>NUCLEOTIDE SEQUENCE [LARGE SCALE GENOMIC DNA]</scope>
    <source>
        <strain evidence="9 10">NBRC 100758</strain>
    </source>
</reference>
<evidence type="ECO:0000256" key="6">
    <source>
        <dbReference type="ARBA" id="ARBA00022813"/>
    </source>
</evidence>
<dbReference type="NCBIfam" id="TIGR00120">
    <property type="entry name" value="ArgJ"/>
    <property type="match status" value="1"/>
</dbReference>
<evidence type="ECO:0000256" key="1">
    <source>
        <dbReference type="ARBA" id="ARBA00004496"/>
    </source>
</evidence>
<name>A0A511J869_9CELL</name>
<feature type="active site" description="Nucleophile" evidence="8">
    <location>
        <position position="195"/>
    </location>
</feature>
<dbReference type="EMBL" id="BJWG01000003">
    <property type="protein sequence ID" value="GEL94197.1"/>
    <property type="molecule type" value="Genomic_DNA"/>
</dbReference>
<dbReference type="InterPro" id="IPR002813">
    <property type="entry name" value="Arg_biosynth_ArgJ"/>
</dbReference>
<dbReference type="Pfam" id="PF01960">
    <property type="entry name" value="ArgJ"/>
    <property type="match status" value="1"/>
</dbReference>
<comment type="catalytic activity">
    <reaction evidence="8">
        <text>L-glutamate + acetyl-CoA = N-acetyl-L-glutamate + CoA + H(+)</text>
        <dbReference type="Rhea" id="RHEA:24292"/>
        <dbReference type="ChEBI" id="CHEBI:15378"/>
        <dbReference type="ChEBI" id="CHEBI:29985"/>
        <dbReference type="ChEBI" id="CHEBI:44337"/>
        <dbReference type="ChEBI" id="CHEBI:57287"/>
        <dbReference type="ChEBI" id="CHEBI:57288"/>
        <dbReference type="EC" id="2.3.1.1"/>
    </reaction>
</comment>
<comment type="subcellular location">
    <subcellularLocation>
        <location evidence="1 8">Cytoplasm</location>
    </subcellularLocation>
</comment>
<dbReference type="Gene3D" id="3.10.20.340">
    <property type="entry name" value="ArgJ beta chain, C-terminal domain"/>
    <property type="match status" value="1"/>
</dbReference>
<evidence type="ECO:0000313" key="10">
    <source>
        <dbReference type="Proteomes" id="UP000321720"/>
    </source>
</evidence>
<dbReference type="GO" id="GO:0005737">
    <property type="term" value="C:cytoplasm"/>
    <property type="evidence" value="ECO:0007669"/>
    <property type="project" value="UniProtKB-SubCell"/>
</dbReference>
<dbReference type="HAMAP" id="MF_01106">
    <property type="entry name" value="ArgJ"/>
    <property type="match status" value="1"/>
</dbReference>
<evidence type="ECO:0000256" key="8">
    <source>
        <dbReference type="HAMAP-Rule" id="MF_01106"/>
    </source>
</evidence>
<feature type="chain" id="PRO_5023276679" description="Arginine biosynthesis bifunctional protein ArgJ beta chain" evidence="8">
    <location>
        <begin position="195"/>
        <end position="403"/>
    </location>
</feature>
<dbReference type="GO" id="GO:0004358">
    <property type="term" value="F:L-glutamate N-acetyltransferase activity, acting on acetyl-L-ornithine as donor"/>
    <property type="evidence" value="ECO:0007669"/>
    <property type="project" value="UniProtKB-UniRule"/>
</dbReference>
<dbReference type="EC" id="2.3.1.1" evidence="8"/>
<dbReference type="CDD" id="cd02152">
    <property type="entry name" value="OAT"/>
    <property type="match status" value="1"/>
</dbReference>
<keyword evidence="8" id="KW-0055">Arginine biosynthesis</keyword>
<gene>
    <name evidence="8 9" type="primary">argJ</name>
    <name evidence="9" type="ORF">CCO02nite_08550</name>
</gene>
<comment type="function">
    <text evidence="8">Catalyzes two activities which are involved in the cyclic version of arginine biosynthesis: the synthesis of N-acetylglutamate from glutamate and acetyl-CoA as the acetyl donor, and of ornithine by transacetylation between N(2)-acetylornithine and glutamate.</text>
</comment>
<evidence type="ECO:0000256" key="4">
    <source>
        <dbReference type="ARBA" id="ARBA00022490"/>
    </source>
</evidence>
<feature type="binding site" evidence="8">
    <location>
        <position position="403"/>
    </location>
    <ligand>
        <name>substrate</name>
    </ligand>
</feature>
<dbReference type="Proteomes" id="UP000321720">
    <property type="component" value="Unassembled WGS sequence"/>
</dbReference>
<feature type="binding site" evidence="8">
    <location>
        <position position="158"/>
    </location>
    <ligand>
        <name>substrate</name>
    </ligand>
</feature>
<comment type="pathway">
    <text evidence="8">Amino-acid biosynthesis; L-arginine biosynthesis; L-ornithine and N-acetyl-L-glutamate from L-glutamate and N(2)-acetyl-L-ornithine (cyclic): step 1/1.</text>
</comment>
<dbReference type="AlphaFoldDB" id="A0A511J869"/>
<dbReference type="PANTHER" id="PTHR23100:SF0">
    <property type="entry name" value="ARGININE BIOSYNTHESIS BIFUNCTIONAL PROTEIN ARGJ, MITOCHONDRIAL"/>
    <property type="match status" value="1"/>
</dbReference>
<keyword evidence="8" id="KW-0511">Multifunctional enzyme</keyword>
<feature type="binding site" evidence="8">
    <location>
        <position position="398"/>
    </location>
    <ligand>
        <name>substrate</name>
    </ligand>
</feature>
<keyword evidence="8" id="KW-0028">Amino-acid biosynthesis</keyword>
<evidence type="ECO:0000256" key="7">
    <source>
        <dbReference type="ARBA" id="ARBA00023315"/>
    </source>
</evidence>
<comment type="catalytic activity">
    <reaction evidence="8">
        <text>N(2)-acetyl-L-ornithine + L-glutamate = N-acetyl-L-glutamate + L-ornithine</text>
        <dbReference type="Rhea" id="RHEA:15349"/>
        <dbReference type="ChEBI" id="CHEBI:29985"/>
        <dbReference type="ChEBI" id="CHEBI:44337"/>
        <dbReference type="ChEBI" id="CHEBI:46911"/>
        <dbReference type="ChEBI" id="CHEBI:57805"/>
        <dbReference type="EC" id="2.3.1.35"/>
    </reaction>
</comment>
<proteinExistence type="inferred from homology"/>
<comment type="similarity">
    <text evidence="2 8">Belongs to the ArgJ family.</text>
</comment>
<dbReference type="EC" id="2.3.1.35" evidence="8"/>
<dbReference type="NCBIfam" id="NF003802">
    <property type="entry name" value="PRK05388.1"/>
    <property type="match status" value="1"/>
</dbReference>
<dbReference type="GO" id="GO:0004042">
    <property type="term" value="F:L-glutamate N-acetyltransferase activity"/>
    <property type="evidence" value="ECO:0007669"/>
    <property type="project" value="UniProtKB-UniRule"/>
</dbReference>
<comment type="caution">
    <text evidence="9">The sequence shown here is derived from an EMBL/GenBank/DDBJ whole genome shotgun (WGS) entry which is preliminary data.</text>
</comment>
<sequence length="403" mass="40834">MTITAQDTAQLSPGVTAPLGFRASGVTAGLKASGRPDLALVVNDGPLSVGAAVFTTNRVVGHPVTWSRQVVADGVVNAVVLNSGGANVCTGPEGFLDTHRTAEKVGEALGVSPGDVVVGSTGLIGERLPIETLLSGVDLATNALSTTGGPAAAVAIMTTDTVPKTADVTVDGDFGTWRVGGMAKGAGMLAPGLATMLCVITTDAVVDAATADAALRAATRQTFDRIDSDGCMSTSDTVVLLASGASGATPDPEGFAAMVTAVAAQLARQLVADAEGAMHDIAITVTGAQTQDGALAVARAISRSNLFKAAIYGNDPNWGRILASVGTVPEHVAAFEPELLDVSVNGVMVCRAGGAHEPRSLVDLASQREVHVLLDLHAGTEVVTLWTNDLTHAYVTENSEYST</sequence>
<dbReference type="GO" id="GO:0006526">
    <property type="term" value="P:L-arginine biosynthetic process"/>
    <property type="evidence" value="ECO:0007669"/>
    <property type="project" value="UniProtKB-UniRule"/>
</dbReference>
<comment type="subunit">
    <text evidence="3 8">Heterotetramer of two alpha and two beta chains.</text>
</comment>
<dbReference type="PANTHER" id="PTHR23100">
    <property type="entry name" value="ARGININE BIOSYNTHESIS BIFUNCTIONAL PROTEIN ARGJ"/>
    <property type="match status" value="1"/>
</dbReference>
<dbReference type="OrthoDB" id="9804242at2"/>
<organism evidence="9 10">
    <name type="scientific">Cellulomonas composti</name>
    <dbReference type="NCBI Taxonomy" id="266130"/>
    <lineage>
        <taxon>Bacteria</taxon>
        <taxon>Bacillati</taxon>
        <taxon>Actinomycetota</taxon>
        <taxon>Actinomycetes</taxon>
        <taxon>Micrococcales</taxon>
        <taxon>Cellulomonadaceae</taxon>
        <taxon>Cellulomonas</taxon>
    </lineage>
</organism>
<dbReference type="InterPro" id="IPR016117">
    <property type="entry name" value="ArgJ-like_dom_sf"/>
</dbReference>
<evidence type="ECO:0000256" key="2">
    <source>
        <dbReference type="ARBA" id="ARBA00006774"/>
    </source>
</evidence>
<accession>A0A511J869</accession>
<feature type="site" description="Involved in the stabilization of negative charge on the oxyanion by the formation of the oxyanion hole" evidence="8">
    <location>
        <position position="122"/>
    </location>
</feature>
<evidence type="ECO:0000313" key="9">
    <source>
        <dbReference type="EMBL" id="GEL94197.1"/>
    </source>
</evidence>
<dbReference type="UniPathway" id="UPA00068">
    <property type="reaction ID" value="UER00106"/>
</dbReference>
<keyword evidence="6 8" id="KW-0068">Autocatalytic cleavage</keyword>
<dbReference type="RefSeq" id="WP_146841824.1">
    <property type="nucleotide sequence ID" value="NZ_BJWG01000003.1"/>
</dbReference>
<protein>
    <recommendedName>
        <fullName evidence="8">Arginine biosynthesis bifunctional protein ArgJ</fullName>
    </recommendedName>
    <domain>
        <recommendedName>
            <fullName evidence="8">Glutamate N-acetyltransferase</fullName>
            <ecNumber evidence="8">2.3.1.35</ecNumber>
        </recommendedName>
        <alternativeName>
            <fullName evidence="8">Ornithine acetyltransferase</fullName>
            <shortName evidence="8">OATase</shortName>
        </alternativeName>
        <alternativeName>
            <fullName evidence="8">Ornithine transacetylase</fullName>
        </alternativeName>
    </domain>
    <domain>
        <recommendedName>
            <fullName evidence="8">Amino-acid acetyltransferase</fullName>
            <ecNumber evidence="8">2.3.1.1</ecNumber>
        </recommendedName>
        <alternativeName>
            <fullName evidence="8">N-acetylglutamate synthase</fullName>
            <shortName evidence="8">AGSase</shortName>
        </alternativeName>
    </domain>
    <component>
        <recommendedName>
            <fullName evidence="8">Arginine biosynthesis bifunctional protein ArgJ alpha chain</fullName>
        </recommendedName>
    </component>
    <component>
        <recommendedName>
            <fullName evidence="8">Arginine biosynthesis bifunctional protein ArgJ beta chain</fullName>
        </recommendedName>
    </component>
</protein>
<comment type="pathway">
    <text evidence="8">Amino-acid biosynthesis; L-arginine biosynthesis; N(2)-acetyl-L-ornithine from L-glutamate: step 1/4.</text>
</comment>
<keyword evidence="4 8" id="KW-0963">Cytoplasm</keyword>
<keyword evidence="10" id="KW-1185">Reference proteome</keyword>
<dbReference type="SUPFAM" id="SSF56266">
    <property type="entry name" value="DmpA/ArgJ-like"/>
    <property type="match status" value="1"/>
</dbReference>
<keyword evidence="5 8" id="KW-0808">Transferase</keyword>
<dbReference type="GO" id="GO:0006592">
    <property type="term" value="P:ornithine biosynthetic process"/>
    <property type="evidence" value="ECO:0007669"/>
    <property type="project" value="TreeGrafter"/>
</dbReference>
<evidence type="ECO:0000256" key="5">
    <source>
        <dbReference type="ARBA" id="ARBA00022679"/>
    </source>
</evidence>
<feature type="binding site" evidence="8">
    <location>
        <position position="275"/>
    </location>
    <ligand>
        <name>substrate</name>
    </ligand>
</feature>
<feature type="binding site" evidence="8">
    <location>
        <position position="184"/>
    </location>
    <ligand>
        <name>substrate</name>
    </ligand>
</feature>
<keyword evidence="7 8" id="KW-0012">Acyltransferase</keyword>
<feature type="binding site" evidence="8">
    <location>
        <position position="195"/>
    </location>
    <ligand>
        <name>substrate</name>
    </ligand>
</feature>
<feature type="chain" id="PRO_5023276680" description="Arginine biosynthesis bifunctional protein ArgJ alpha chain" evidence="8">
    <location>
        <begin position="1"/>
        <end position="194"/>
    </location>
</feature>
<evidence type="ECO:0000256" key="3">
    <source>
        <dbReference type="ARBA" id="ARBA00011475"/>
    </source>
</evidence>